<dbReference type="HAMAP" id="MF_00165">
    <property type="entry name" value="Thymidylate_kinase"/>
    <property type="match status" value="1"/>
</dbReference>
<dbReference type="GO" id="GO:0004550">
    <property type="term" value="F:nucleoside diphosphate kinase activity"/>
    <property type="evidence" value="ECO:0007669"/>
    <property type="project" value="EnsemblFungi"/>
</dbReference>
<dbReference type="EC" id="2.7.4.9" evidence="3"/>
<dbReference type="InterPro" id="IPR039430">
    <property type="entry name" value="Thymidylate_kin-like_dom"/>
</dbReference>
<evidence type="ECO:0000256" key="1">
    <source>
        <dbReference type="ARBA" id="ARBA00004992"/>
    </source>
</evidence>
<evidence type="ECO:0000313" key="10">
    <source>
        <dbReference type="EMBL" id="CCK68139.1"/>
    </source>
</evidence>
<dbReference type="PANTHER" id="PTHR10344">
    <property type="entry name" value="THYMIDYLATE KINASE"/>
    <property type="match status" value="1"/>
</dbReference>
<keyword evidence="11" id="KW-1185">Reference proteome</keyword>
<dbReference type="NCBIfam" id="TIGR00041">
    <property type="entry name" value="DTMP_kinase"/>
    <property type="match status" value="1"/>
</dbReference>
<evidence type="ECO:0000259" key="9">
    <source>
        <dbReference type="Pfam" id="PF02223"/>
    </source>
</evidence>
<dbReference type="eggNOG" id="KOG3327">
    <property type="taxonomic scope" value="Eukaryota"/>
</dbReference>
<keyword evidence="4" id="KW-0808">Transferase</keyword>
<dbReference type="GO" id="GO:0005524">
    <property type="term" value="F:ATP binding"/>
    <property type="evidence" value="ECO:0007669"/>
    <property type="project" value="UniProtKB-KW"/>
</dbReference>
<dbReference type="InterPro" id="IPR027417">
    <property type="entry name" value="P-loop_NTPase"/>
</dbReference>
<keyword evidence="6" id="KW-0547">Nucleotide-binding</keyword>
<dbReference type="RefSeq" id="XP_022462385.1">
    <property type="nucleotide sequence ID" value="XM_022608985.1"/>
</dbReference>
<dbReference type="OrthoDB" id="425602at2759"/>
<evidence type="ECO:0000256" key="4">
    <source>
        <dbReference type="ARBA" id="ARBA00022679"/>
    </source>
</evidence>
<dbReference type="InterPro" id="IPR018095">
    <property type="entry name" value="Thymidylate_kin_CS"/>
</dbReference>
<evidence type="ECO:0000256" key="5">
    <source>
        <dbReference type="ARBA" id="ARBA00022727"/>
    </source>
</evidence>
<dbReference type="STRING" id="1071383.J7S2E9"/>
<protein>
    <recommendedName>
        <fullName evidence="3">dTMP kinase</fullName>
        <ecNumber evidence="3">2.7.4.9</ecNumber>
    </recommendedName>
</protein>
<evidence type="ECO:0000256" key="8">
    <source>
        <dbReference type="ARBA" id="ARBA00022840"/>
    </source>
</evidence>
<dbReference type="Pfam" id="PF02223">
    <property type="entry name" value="Thymidylate_kin"/>
    <property type="match status" value="1"/>
</dbReference>
<dbReference type="HOGENOM" id="CLU_049131_3_1_1"/>
<keyword evidence="7" id="KW-0418">Kinase</keyword>
<dbReference type="GO" id="GO:0006233">
    <property type="term" value="P:dTDP biosynthetic process"/>
    <property type="evidence" value="ECO:0007669"/>
    <property type="project" value="EnsemblFungi"/>
</dbReference>
<keyword evidence="5" id="KW-0545">Nucleotide biosynthesis</keyword>
<reference evidence="10 11" key="1">
    <citation type="journal article" date="2011" name="Proc. Natl. Acad. Sci. U.S.A.">
        <title>Evolutionary erosion of yeast sex chromosomes by mating-type switching accidents.</title>
        <authorList>
            <person name="Gordon J.L."/>
            <person name="Armisen D."/>
            <person name="Proux-Wera E."/>
            <person name="Oheigeartaigh S.S."/>
            <person name="Byrne K.P."/>
            <person name="Wolfe K.H."/>
        </authorList>
    </citation>
    <scope>NUCLEOTIDE SEQUENCE [LARGE SCALE GENOMIC DNA]</scope>
    <source>
        <strain evidence="11">ATCC MYA-139 / BCRC 22969 / CBS 8797 / CCRC 22969 / KCTC 17520 / NBRC 10181 / NCYC 3082</strain>
    </source>
</reference>
<evidence type="ECO:0000256" key="7">
    <source>
        <dbReference type="ARBA" id="ARBA00022777"/>
    </source>
</evidence>
<dbReference type="GeneID" id="34523774"/>
<dbReference type="GO" id="GO:0005829">
    <property type="term" value="C:cytosol"/>
    <property type="evidence" value="ECO:0007669"/>
    <property type="project" value="TreeGrafter"/>
</dbReference>
<evidence type="ECO:0000256" key="6">
    <source>
        <dbReference type="ARBA" id="ARBA00022741"/>
    </source>
</evidence>
<dbReference type="Proteomes" id="UP000006310">
    <property type="component" value="Chromosome 1"/>
</dbReference>
<name>J7S2E9_HUIN7</name>
<comment type="similarity">
    <text evidence="2">Belongs to the thymidylate kinase family.</text>
</comment>
<evidence type="ECO:0000256" key="2">
    <source>
        <dbReference type="ARBA" id="ARBA00009776"/>
    </source>
</evidence>
<organism evidence="10 11">
    <name type="scientific">Huiozyma naganishii (strain ATCC MYA-139 / BCRC 22969 / CBS 8797 / KCTC 17520 / NBRC 10181 / NCYC 3082 / Yp74L-3)</name>
    <name type="common">Yeast</name>
    <name type="synonym">Kazachstania naganishii</name>
    <dbReference type="NCBI Taxonomy" id="1071383"/>
    <lineage>
        <taxon>Eukaryota</taxon>
        <taxon>Fungi</taxon>
        <taxon>Dikarya</taxon>
        <taxon>Ascomycota</taxon>
        <taxon>Saccharomycotina</taxon>
        <taxon>Saccharomycetes</taxon>
        <taxon>Saccharomycetales</taxon>
        <taxon>Saccharomycetaceae</taxon>
        <taxon>Huiozyma</taxon>
    </lineage>
</organism>
<dbReference type="GO" id="GO:0006235">
    <property type="term" value="P:dTTP biosynthetic process"/>
    <property type="evidence" value="ECO:0007669"/>
    <property type="project" value="EnsemblFungi"/>
</dbReference>
<dbReference type="GO" id="GO:0006227">
    <property type="term" value="P:dUDP biosynthetic process"/>
    <property type="evidence" value="ECO:0007669"/>
    <property type="project" value="EnsemblFungi"/>
</dbReference>
<dbReference type="PROSITE" id="PS01331">
    <property type="entry name" value="THYMIDYLATE_KINASE"/>
    <property type="match status" value="1"/>
</dbReference>
<dbReference type="GO" id="GO:0120136">
    <property type="term" value="F:dUMP kinase activity"/>
    <property type="evidence" value="ECO:0007669"/>
    <property type="project" value="EnsemblFungi"/>
</dbReference>
<comment type="pathway">
    <text evidence="1">Pyrimidine metabolism; dTTP biosynthesis.</text>
</comment>
<reference evidence="11" key="2">
    <citation type="submission" date="2012-08" db="EMBL/GenBank/DDBJ databases">
        <title>Genome sequence of Kazachstania naganishii.</title>
        <authorList>
            <person name="Gordon J.L."/>
            <person name="Armisen D."/>
            <person name="Proux-Wera E."/>
            <person name="OhEigeartaigh S.S."/>
            <person name="Byrne K.P."/>
            <person name="Wolfe K.H."/>
        </authorList>
    </citation>
    <scope>NUCLEOTIDE SEQUENCE [LARGE SCALE GENOMIC DNA]</scope>
    <source>
        <strain evidence="11">ATCC MYA-139 / BCRC 22969 / CBS 8797 / CCRC 22969 / KCTC 17520 / NBRC 10181 / NCYC 3082</strain>
    </source>
</reference>
<dbReference type="Gene3D" id="3.40.50.300">
    <property type="entry name" value="P-loop containing nucleotide triphosphate hydrolases"/>
    <property type="match status" value="1"/>
</dbReference>
<proteinExistence type="inferred from homology"/>
<dbReference type="InterPro" id="IPR018094">
    <property type="entry name" value="Thymidylate_kinase"/>
</dbReference>
<dbReference type="SUPFAM" id="SSF52540">
    <property type="entry name" value="P-loop containing nucleoside triphosphate hydrolases"/>
    <property type="match status" value="1"/>
</dbReference>
<dbReference type="EMBL" id="HE978314">
    <property type="protein sequence ID" value="CCK68139.1"/>
    <property type="molecule type" value="Genomic_DNA"/>
</dbReference>
<gene>
    <name evidence="10" type="primary">KNAG0A04670</name>
    <name evidence="10" type="ordered locus">KNAG_0A04670</name>
</gene>
<dbReference type="AlphaFoldDB" id="J7S2E9"/>
<dbReference type="GO" id="GO:0004798">
    <property type="term" value="F:dTMP kinase activity"/>
    <property type="evidence" value="ECO:0007669"/>
    <property type="project" value="UniProtKB-EC"/>
</dbReference>
<evidence type="ECO:0000256" key="3">
    <source>
        <dbReference type="ARBA" id="ARBA00012980"/>
    </source>
</evidence>
<dbReference type="GO" id="GO:0005634">
    <property type="term" value="C:nucleus"/>
    <property type="evidence" value="ECO:0007669"/>
    <property type="project" value="EnsemblFungi"/>
</dbReference>
<evidence type="ECO:0000313" key="11">
    <source>
        <dbReference type="Proteomes" id="UP000006310"/>
    </source>
</evidence>
<dbReference type="KEGG" id="kng:KNAG_0A04670"/>
<dbReference type="PANTHER" id="PTHR10344:SF1">
    <property type="entry name" value="THYMIDYLATE KINASE"/>
    <property type="match status" value="1"/>
</dbReference>
<dbReference type="OMA" id="YWHQFDA"/>
<accession>J7S2E9</accession>
<feature type="domain" description="Thymidylate kinase-like" evidence="9">
    <location>
        <begin position="9"/>
        <end position="189"/>
    </location>
</feature>
<keyword evidence="8" id="KW-0067">ATP-binding</keyword>
<sequence>MGRGQLILIEGLDRTGKTTQTELLLNNLSPNAELIKFPQRQTPIGKIIDRYLTDKSYELPDQAIHLLFSANRWELIDSIKSTLDSGKHVILDRYVFSGVAYSVGKNIPGMDIHWCVSPDKGLMRPDLTLFLVNEMGSDSRAGFGEERYESVGMQQKVRKQFDLVLKELGDATVKTLNVTGKTIDEVELMIRRQVDNLLSNPNEEYHHF</sequence>